<dbReference type="SUPFAM" id="SSF51735">
    <property type="entry name" value="NAD(P)-binding Rossmann-fold domains"/>
    <property type="match status" value="1"/>
</dbReference>
<organism evidence="2 3">
    <name type="scientific">Dyadobacter linearis</name>
    <dbReference type="NCBI Taxonomy" id="2823330"/>
    <lineage>
        <taxon>Bacteria</taxon>
        <taxon>Pseudomonadati</taxon>
        <taxon>Bacteroidota</taxon>
        <taxon>Cytophagia</taxon>
        <taxon>Cytophagales</taxon>
        <taxon>Spirosomataceae</taxon>
        <taxon>Dyadobacter</taxon>
    </lineage>
</organism>
<name>A0ABM8UJJ7_9BACT</name>
<protein>
    <recommendedName>
        <fullName evidence="1">NAD(P)-binding domain-containing protein</fullName>
    </recommendedName>
</protein>
<evidence type="ECO:0000313" key="2">
    <source>
        <dbReference type="EMBL" id="CAG5067410.1"/>
    </source>
</evidence>
<keyword evidence="3" id="KW-1185">Reference proteome</keyword>
<accession>A0ABM8UJJ7</accession>
<dbReference type="Gene3D" id="3.40.50.720">
    <property type="entry name" value="NAD(P)-binding Rossmann-like Domain"/>
    <property type="match status" value="1"/>
</dbReference>
<dbReference type="InterPro" id="IPR051604">
    <property type="entry name" value="Ergot_Alk_Oxidoreductase"/>
</dbReference>
<dbReference type="Gene3D" id="3.90.25.10">
    <property type="entry name" value="UDP-galactose 4-epimerase, domain 1"/>
    <property type="match status" value="1"/>
</dbReference>
<evidence type="ECO:0000313" key="3">
    <source>
        <dbReference type="Proteomes" id="UP000679725"/>
    </source>
</evidence>
<dbReference type="EMBL" id="CAJRAU010000001">
    <property type="protein sequence ID" value="CAG5067410.1"/>
    <property type="molecule type" value="Genomic_DNA"/>
</dbReference>
<sequence length="299" mass="32547">MKIVLTGSLGHISKPLAANLIQNGHEVTVISSNPERKKDIEALGAEAAVGTFEDTGFLIETFTGADVVYTMVSAKSYFDHDFDLLAYYEQLGRNYSEAVRQSGVKRVVNLSSIGAHLAVGNGILSGAYRVEQLLNALAGDISITHIRPVSFFYNLYGYVPMIKSTGTISVNYGAEKMIPWVSPLDIAEAVADEIEAAFVGRNVRYVASEELTGHETARILGQAIRKPELEWVLVSPEESLSDLLAAGMNKEIAAGLVEMYGALYTGLLSEDYIQNRPRVMGKVKLADFAKEFAAAFDQK</sequence>
<proteinExistence type="predicted"/>
<feature type="domain" description="NAD(P)-binding" evidence="1">
    <location>
        <begin position="7"/>
        <end position="117"/>
    </location>
</feature>
<dbReference type="InterPro" id="IPR036291">
    <property type="entry name" value="NAD(P)-bd_dom_sf"/>
</dbReference>
<dbReference type="InterPro" id="IPR016040">
    <property type="entry name" value="NAD(P)-bd_dom"/>
</dbReference>
<dbReference type="PANTHER" id="PTHR43162:SF1">
    <property type="entry name" value="PRESTALK A DIFFERENTIATION PROTEIN A"/>
    <property type="match status" value="1"/>
</dbReference>
<gene>
    <name evidence="2" type="ORF">DYBT9623_00131</name>
</gene>
<evidence type="ECO:0000259" key="1">
    <source>
        <dbReference type="Pfam" id="PF13460"/>
    </source>
</evidence>
<dbReference type="Proteomes" id="UP000679725">
    <property type="component" value="Unassembled WGS sequence"/>
</dbReference>
<dbReference type="Pfam" id="PF13460">
    <property type="entry name" value="NAD_binding_10"/>
    <property type="match status" value="1"/>
</dbReference>
<dbReference type="RefSeq" id="WP_215231589.1">
    <property type="nucleotide sequence ID" value="NZ_CAJRAU010000001.1"/>
</dbReference>
<reference evidence="2 3" key="1">
    <citation type="submission" date="2021-04" db="EMBL/GenBank/DDBJ databases">
        <authorList>
            <person name="Rodrigo-Torres L."/>
            <person name="Arahal R. D."/>
            <person name="Lucena T."/>
        </authorList>
    </citation>
    <scope>NUCLEOTIDE SEQUENCE [LARGE SCALE GENOMIC DNA]</scope>
    <source>
        <strain evidence="2 3">CECT 9623</strain>
    </source>
</reference>
<comment type="caution">
    <text evidence="2">The sequence shown here is derived from an EMBL/GenBank/DDBJ whole genome shotgun (WGS) entry which is preliminary data.</text>
</comment>
<dbReference type="PANTHER" id="PTHR43162">
    <property type="match status" value="1"/>
</dbReference>